<dbReference type="EMBL" id="JBJYXY010000001">
    <property type="protein sequence ID" value="MFN2976527.1"/>
    <property type="molecule type" value="Genomic_DNA"/>
</dbReference>
<gene>
    <name evidence="1" type="ORF">ACK2TP_12205</name>
</gene>
<dbReference type="InterPro" id="IPR009558">
    <property type="entry name" value="DUF1175"/>
</dbReference>
<evidence type="ECO:0000313" key="2">
    <source>
        <dbReference type="Proteomes" id="UP001634747"/>
    </source>
</evidence>
<reference evidence="1 2" key="1">
    <citation type="submission" date="2024-12" db="EMBL/GenBank/DDBJ databases">
        <authorList>
            <person name="Lee Y."/>
        </authorList>
    </citation>
    <scope>NUCLEOTIDE SEQUENCE [LARGE SCALE GENOMIC DNA]</scope>
    <source>
        <strain evidence="1 2">03SUJ4</strain>
    </source>
</reference>
<accession>A0ABW9KL51</accession>
<sequence>MRAVSCEPTTRIVIADGRAHRVGLLRRIIGAAPSPEGLTATGTNAGRVSFLAEPDGATAILYRAPVGGGATLLQIKSSSQSWLLPLHSTRTWSDHVGDGLPDALRLHDADDRLRFRHWFTTVADRAAAMPDADLPREITDCSALLRYSYRIALMNHGDRWYKQFQPGSMPVLPSVTQWNYPNTPLGAGLFRVVPVHAAIPQASDFAEYADAKTLYSRNSFRVSRDIRAAKPGDLLFFHQLGPEQQYHSMIVTGDGAEWVVYHTGPDGSGAVHSHGEMRRARITDLLQHPDFRWRPTPGNPNFLGVFRWNLLRED</sequence>
<keyword evidence="2" id="KW-1185">Reference proteome</keyword>
<name>A0ABW9KL51_9BACT</name>
<protein>
    <submittedName>
        <fullName evidence="1">DUF1175 domain-containing protein</fullName>
    </submittedName>
</protein>
<proteinExistence type="predicted"/>
<evidence type="ECO:0000313" key="1">
    <source>
        <dbReference type="EMBL" id="MFN2976527.1"/>
    </source>
</evidence>
<comment type="caution">
    <text evidence="1">The sequence shown here is derived from an EMBL/GenBank/DDBJ whole genome shotgun (WGS) entry which is preliminary data.</text>
</comment>
<dbReference type="Gene3D" id="3.90.1720.10">
    <property type="entry name" value="endopeptidase domain like (from Nostoc punctiforme)"/>
    <property type="match status" value="1"/>
</dbReference>
<organism evidence="1 2">
    <name type="scientific">Terriglobus aquaticus</name>
    <dbReference type="NCBI Taxonomy" id="940139"/>
    <lineage>
        <taxon>Bacteria</taxon>
        <taxon>Pseudomonadati</taxon>
        <taxon>Acidobacteriota</taxon>
        <taxon>Terriglobia</taxon>
        <taxon>Terriglobales</taxon>
        <taxon>Acidobacteriaceae</taxon>
        <taxon>Terriglobus</taxon>
    </lineage>
</organism>
<dbReference type="Proteomes" id="UP001634747">
    <property type="component" value="Unassembled WGS sequence"/>
</dbReference>
<dbReference type="RefSeq" id="WP_263411998.1">
    <property type="nucleotide sequence ID" value="NZ_BAABBH010000001.1"/>
</dbReference>
<dbReference type="Pfam" id="PF06672">
    <property type="entry name" value="DUF1175"/>
    <property type="match status" value="1"/>
</dbReference>